<evidence type="ECO:0000256" key="6">
    <source>
        <dbReference type="PROSITE-ProRule" id="PRU00047"/>
    </source>
</evidence>
<dbReference type="Proteomes" id="UP000325577">
    <property type="component" value="Linkage Group LG1"/>
</dbReference>
<evidence type="ECO:0000256" key="3">
    <source>
        <dbReference type="ARBA" id="ARBA00023125"/>
    </source>
</evidence>
<dbReference type="PRINTS" id="PR00404">
    <property type="entry name" value="MADSDOMAIN"/>
</dbReference>
<keyword evidence="6" id="KW-0479">Metal-binding</keyword>
<feature type="domain" description="MADS-box" evidence="8">
    <location>
        <begin position="1"/>
        <end position="61"/>
    </location>
</feature>
<dbReference type="GO" id="GO:0045944">
    <property type="term" value="P:positive regulation of transcription by RNA polymerase II"/>
    <property type="evidence" value="ECO:0007669"/>
    <property type="project" value="InterPro"/>
</dbReference>
<evidence type="ECO:0000256" key="1">
    <source>
        <dbReference type="ARBA" id="ARBA00004123"/>
    </source>
</evidence>
<dbReference type="PROSITE" id="PS00350">
    <property type="entry name" value="MADS_BOX_1"/>
    <property type="match status" value="1"/>
</dbReference>
<dbReference type="GO" id="GO:0005634">
    <property type="term" value="C:nucleus"/>
    <property type="evidence" value="ECO:0007669"/>
    <property type="project" value="UniProtKB-SubCell"/>
</dbReference>
<sequence length="437" mass="48708">MVRKKIQIKKIDNAAARQVTFSKRRRGLFKKAHELSTLCDVEIALIVFSATGKLSEYSSSSESFGVHFTGKNYSAWEFQFRLFAMGKELWGQIDGSVPAPTEPKELAKWIVNDAHVMSWILGFVDPLIVLHLRAYKTAKAMWEYLRKVPAESISAVQAVHEQSKRDQFLMKLRPELETTRSNLMNRDPSPSLDVCFGELLREEQRLLTQAAFQQDANPNPVAYAAYGKGKGKDMRKVQCFGCKEYGHIAAHCAKKVCNYCKKPGHFIRECPTRPPNRHATAYQATINTSSALGMFSTSSSAAGSSSLTPEMVQQMIMSAFFALGLQGNTSHKSWLIDFAASNHMSKSSDILCNVRPYHVSSQIQSLPEISILPCFDKLSSLPDRFKPGLVYTRRQPTLPLPETDPSVEPVPTPSLEIDMTSETSPISSPMPPLSGPR</sequence>
<dbReference type="CDD" id="cd00265">
    <property type="entry name" value="MADS_MEF2_like"/>
    <property type="match status" value="1"/>
</dbReference>
<evidence type="ECO:0000256" key="5">
    <source>
        <dbReference type="ARBA" id="ARBA00023242"/>
    </source>
</evidence>
<evidence type="ECO:0008006" key="12">
    <source>
        <dbReference type="Google" id="ProtNLM"/>
    </source>
</evidence>
<keyword evidence="11" id="KW-1185">Reference proteome</keyword>
<evidence type="ECO:0000256" key="4">
    <source>
        <dbReference type="ARBA" id="ARBA00023163"/>
    </source>
</evidence>
<keyword evidence="3" id="KW-0238">DNA-binding</keyword>
<dbReference type="GO" id="GO:0046983">
    <property type="term" value="F:protein dimerization activity"/>
    <property type="evidence" value="ECO:0007669"/>
    <property type="project" value="InterPro"/>
</dbReference>
<protein>
    <recommendedName>
        <fullName evidence="12">CCHC-type domain-containing protein</fullName>
    </recommendedName>
</protein>
<evidence type="ECO:0000259" key="8">
    <source>
        <dbReference type="PROSITE" id="PS50066"/>
    </source>
</evidence>
<evidence type="ECO:0000256" key="7">
    <source>
        <dbReference type="SAM" id="MobiDB-lite"/>
    </source>
</evidence>
<dbReference type="InterPro" id="IPR036879">
    <property type="entry name" value="TF_MADSbox_sf"/>
</dbReference>
<dbReference type="Gene3D" id="4.10.60.10">
    <property type="entry name" value="Zinc finger, CCHC-type"/>
    <property type="match status" value="2"/>
</dbReference>
<evidence type="ECO:0000259" key="9">
    <source>
        <dbReference type="PROSITE" id="PS50158"/>
    </source>
</evidence>
<accession>A0A5J5BTM5</accession>
<reference evidence="10 11" key="1">
    <citation type="submission" date="2019-09" db="EMBL/GenBank/DDBJ databases">
        <title>A chromosome-level genome assembly of the Chinese tupelo Nyssa sinensis.</title>
        <authorList>
            <person name="Yang X."/>
            <person name="Kang M."/>
            <person name="Yang Y."/>
            <person name="Xiong H."/>
            <person name="Wang M."/>
            <person name="Zhang Z."/>
            <person name="Wang Z."/>
            <person name="Wu H."/>
            <person name="Ma T."/>
            <person name="Liu J."/>
            <person name="Xi Z."/>
        </authorList>
    </citation>
    <scope>NUCLEOTIDE SEQUENCE [LARGE SCALE GENOMIC DNA]</scope>
    <source>
        <strain evidence="10">J267</strain>
        <tissue evidence="10">Leaf</tissue>
    </source>
</reference>
<dbReference type="InterPro" id="IPR050142">
    <property type="entry name" value="MADS-box/MEF2_TF"/>
</dbReference>
<dbReference type="PANTHER" id="PTHR48019">
    <property type="entry name" value="SERUM RESPONSE FACTOR HOMOLOG"/>
    <property type="match status" value="1"/>
</dbReference>
<dbReference type="Gene3D" id="3.40.1810.10">
    <property type="entry name" value="Transcription factor, MADS-box"/>
    <property type="match status" value="1"/>
</dbReference>
<dbReference type="OrthoDB" id="1706811at2759"/>
<dbReference type="GO" id="GO:0000977">
    <property type="term" value="F:RNA polymerase II transcription regulatory region sequence-specific DNA binding"/>
    <property type="evidence" value="ECO:0007669"/>
    <property type="project" value="InterPro"/>
</dbReference>
<name>A0A5J5BTM5_9ASTE</name>
<feature type="region of interest" description="Disordered" evidence="7">
    <location>
        <begin position="395"/>
        <end position="437"/>
    </location>
</feature>
<dbReference type="InterPro" id="IPR001878">
    <property type="entry name" value="Znf_CCHC"/>
</dbReference>
<dbReference type="Pfam" id="PF00319">
    <property type="entry name" value="SRF-TF"/>
    <property type="match status" value="1"/>
</dbReference>
<dbReference type="SMART" id="SM00432">
    <property type="entry name" value="MADS"/>
    <property type="match status" value="1"/>
</dbReference>
<gene>
    <name evidence="10" type="ORF">F0562_002916</name>
</gene>
<dbReference type="GO" id="GO:0008270">
    <property type="term" value="F:zinc ion binding"/>
    <property type="evidence" value="ECO:0007669"/>
    <property type="project" value="UniProtKB-KW"/>
</dbReference>
<feature type="compositionally biased region" description="Pro residues" evidence="7">
    <location>
        <begin position="428"/>
        <end position="437"/>
    </location>
</feature>
<dbReference type="SUPFAM" id="SSF57756">
    <property type="entry name" value="Retrovirus zinc finger-like domains"/>
    <property type="match status" value="1"/>
</dbReference>
<evidence type="ECO:0000256" key="2">
    <source>
        <dbReference type="ARBA" id="ARBA00023015"/>
    </source>
</evidence>
<dbReference type="PROSITE" id="PS50158">
    <property type="entry name" value="ZF_CCHC"/>
    <property type="match status" value="1"/>
</dbReference>
<keyword evidence="4" id="KW-0804">Transcription</keyword>
<dbReference type="InterPro" id="IPR029472">
    <property type="entry name" value="Copia-like_N"/>
</dbReference>
<dbReference type="EMBL" id="CM018032">
    <property type="protein sequence ID" value="KAA8546345.1"/>
    <property type="molecule type" value="Genomic_DNA"/>
</dbReference>
<dbReference type="AlphaFoldDB" id="A0A5J5BTM5"/>
<evidence type="ECO:0000313" key="10">
    <source>
        <dbReference type="EMBL" id="KAA8546345.1"/>
    </source>
</evidence>
<keyword evidence="6" id="KW-0862">Zinc</keyword>
<keyword evidence="2" id="KW-0805">Transcription regulation</keyword>
<comment type="subcellular location">
    <subcellularLocation>
        <location evidence="1">Nucleus</location>
    </subcellularLocation>
</comment>
<dbReference type="SUPFAM" id="SSF55455">
    <property type="entry name" value="SRF-like"/>
    <property type="match status" value="1"/>
</dbReference>
<dbReference type="InterPro" id="IPR033896">
    <property type="entry name" value="MEF2-like_N"/>
</dbReference>
<dbReference type="InterPro" id="IPR036875">
    <property type="entry name" value="Znf_CCHC_sf"/>
</dbReference>
<evidence type="ECO:0000313" key="11">
    <source>
        <dbReference type="Proteomes" id="UP000325577"/>
    </source>
</evidence>
<proteinExistence type="predicted"/>
<keyword evidence="5" id="KW-0539">Nucleus</keyword>
<dbReference type="Pfam" id="PF14244">
    <property type="entry name" value="Retrotran_gag_3"/>
    <property type="match status" value="1"/>
</dbReference>
<keyword evidence="6" id="KW-0863">Zinc-finger</keyword>
<organism evidence="10 11">
    <name type="scientific">Nyssa sinensis</name>
    <dbReference type="NCBI Taxonomy" id="561372"/>
    <lineage>
        <taxon>Eukaryota</taxon>
        <taxon>Viridiplantae</taxon>
        <taxon>Streptophyta</taxon>
        <taxon>Embryophyta</taxon>
        <taxon>Tracheophyta</taxon>
        <taxon>Spermatophyta</taxon>
        <taxon>Magnoliopsida</taxon>
        <taxon>eudicotyledons</taxon>
        <taxon>Gunneridae</taxon>
        <taxon>Pentapetalae</taxon>
        <taxon>asterids</taxon>
        <taxon>Cornales</taxon>
        <taxon>Nyssaceae</taxon>
        <taxon>Nyssa</taxon>
    </lineage>
</organism>
<dbReference type="PROSITE" id="PS50066">
    <property type="entry name" value="MADS_BOX_2"/>
    <property type="match status" value="1"/>
</dbReference>
<feature type="domain" description="CCHC-type" evidence="9">
    <location>
        <begin position="257"/>
        <end position="271"/>
    </location>
</feature>
<dbReference type="InterPro" id="IPR002100">
    <property type="entry name" value="TF_MADSbox"/>
</dbReference>
<dbReference type="SMART" id="SM00343">
    <property type="entry name" value="ZnF_C2HC"/>
    <property type="match status" value="2"/>
</dbReference>
<dbReference type="Pfam" id="PF00098">
    <property type="entry name" value="zf-CCHC"/>
    <property type="match status" value="1"/>
</dbReference>